<dbReference type="Gene3D" id="3.40.50.1220">
    <property type="entry name" value="TPP-binding domain"/>
    <property type="match status" value="1"/>
</dbReference>
<dbReference type="EMBL" id="CP001684">
    <property type="protein sequence ID" value="ACV21170.1"/>
    <property type="molecule type" value="Genomic_DNA"/>
</dbReference>
<dbReference type="Proteomes" id="UP000002026">
    <property type="component" value="Chromosome"/>
</dbReference>
<dbReference type="KEGG" id="shi:Shel_00960"/>
<accession>C7N0U2</accession>
<keyword evidence="2" id="KW-1185">Reference proteome</keyword>
<sequence>MRVDDLRRIRQALDTADLVLIGASNGLDMAEGLNIFAPDAHFAEAYGDLAQACGARSVLEGMYRSRGNLAQAWAWQARFACREWLDYNPGAVMEPLRKLVGQTDHFVLTCNTDARFMRAGFDEAFVMQTEGTVARMVCSASCCDERHASAEAVRALDASIAEGAVDLRLIPACPHCGAPLTLAVDEMRLQHPDSEIAGQMDVLRDLLARRRGGNIVVLELGVGLRNGVIKQLLARTAAGEPNLTYAIFNYNQVVFPQGLEARCVGVDGDMAQAFETMARL</sequence>
<dbReference type="SUPFAM" id="SSF52467">
    <property type="entry name" value="DHS-like NAD/FAD-binding domain"/>
    <property type="match status" value="1"/>
</dbReference>
<reference evidence="1 2" key="1">
    <citation type="journal article" date="2009" name="Stand. Genomic Sci.">
        <title>Complete genome sequence of Slackia heliotrinireducens type strain (RHS 1).</title>
        <authorList>
            <person name="Pukall R."/>
            <person name="Lapidus A."/>
            <person name="Nolan M."/>
            <person name="Copeland A."/>
            <person name="Glavina Del Rio T."/>
            <person name="Lucas S."/>
            <person name="Chen F."/>
            <person name="Tice H."/>
            <person name="Cheng J.F."/>
            <person name="Chertkov O."/>
            <person name="Bruce D."/>
            <person name="Goodwin L."/>
            <person name="Kuske C."/>
            <person name="Brettin T."/>
            <person name="Detter J.C."/>
            <person name="Han C."/>
            <person name="Pitluck S."/>
            <person name="Pati A."/>
            <person name="Mavrommatis K."/>
            <person name="Ivanova N."/>
            <person name="Ovchinnikova G."/>
            <person name="Chen A."/>
            <person name="Palaniappan K."/>
            <person name="Schneider S."/>
            <person name="Rohde M."/>
            <person name="Chain P."/>
            <person name="D'haeseleer P."/>
            <person name="Goker M."/>
            <person name="Bristow J."/>
            <person name="Eisen J.A."/>
            <person name="Markowitz V."/>
            <person name="Kyrpides N.C."/>
            <person name="Klenk H.P."/>
            <person name="Hugenholtz P."/>
        </authorList>
    </citation>
    <scope>NUCLEOTIDE SEQUENCE [LARGE SCALE GENOMIC DNA]</scope>
    <source>
        <strain evidence="2">ATCC 29202 / DSM 20476 / NCTC 11029 / RHS 1</strain>
    </source>
</reference>
<protein>
    <recommendedName>
        <fullName evidence="3">NAD-dependent protein deacetylase, SIR2 family</fullName>
    </recommendedName>
</protein>
<dbReference type="RefSeq" id="WP_012797281.1">
    <property type="nucleotide sequence ID" value="NC_013165.1"/>
</dbReference>
<dbReference type="InterPro" id="IPR029035">
    <property type="entry name" value="DHS-like_NAD/FAD-binding_dom"/>
</dbReference>
<gene>
    <name evidence="1" type="ordered locus">Shel_00960</name>
</gene>
<dbReference type="HOGENOM" id="CLU_071599_1_0_11"/>
<proteinExistence type="predicted"/>
<evidence type="ECO:0000313" key="1">
    <source>
        <dbReference type="EMBL" id="ACV21170.1"/>
    </source>
</evidence>
<dbReference type="STRING" id="471855.Shel_00960"/>
<evidence type="ECO:0008006" key="3">
    <source>
        <dbReference type="Google" id="ProtNLM"/>
    </source>
</evidence>
<evidence type="ECO:0000313" key="2">
    <source>
        <dbReference type="Proteomes" id="UP000002026"/>
    </source>
</evidence>
<organism evidence="1 2">
    <name type="scientific">Slackia heliotrinireducens (strain ATCC 29202 / DSM 20476 / NCTC 11029 / RHS 1)</name>
    <name type="common">Peptococcus heliotrinreducens</name>
    <dbReference type="NCBI Taxonomy" id="471855"/>
    <lineage>
        <taxon>Bacteria</taxon>
        <taxon>Bacillati</taxon>
        <taxon>Actinomycetota</taxon>
        <taxon>Coriobacteriia</taxon>
        <taxon>Eggerthellales</taxon>
        <taxon>Eggerthellaceae</taxon>
        <taxon>Slackia</taxon>
    </lineage>
</organism>
<dbReference type="eggNOG" id="COG0846">
    <property type="taxonomic scope" value="Bacteria"/>
</dbReference>
<dbReference type="AlphaFoldDB" id="C7N0U2"/>
<name>C7N0U2_SLAHD</name>